<dbReference type="InterPro" id="IPR050768">
    <property type="entry name" value="UPF0353/GerABKA_families"/>
</dbReference>
<dbReference type="PROSITE" id="PS50234">
    <property type="entry name" value="VWFA"/>
    <property type="match status" value="1"/>
</dbReference>
<protein>
    <submittedName>
        <fullName evidence="8">VWA domain-containing protein</fullName>
    </submittedName>
</protein>
<dbReference type="Gene3D" id="1.25.40.10">
    <property type="entry name" value="Tetratricopeptide repeat domain"/>
    <property type="match status" value="1"/>
</dbReference>
<dbReference type="SMART" id="SM00028">
    <property type="entry name" value="TPR"/>
    <property type="match status" value="3"/>
</dbReference>
<comment type="caution">
    <text evidence="8">The sequence shown here is derived from an EMBL/GenBank/DDBJ whole genome shotgun (WGS) entry which is preliminary data.</text>
</comment>
<dbReference type="InterPro" id="IPR036465">
    <property type="entry name" value="vWFA_dom_sf"/>
</dbReference>
<dbReference type="PANTHER" id="PTHR22550">
    <property type="entry name" value="SPORE GERMINATION PROTEIN"/>
    <property type="match status" value="1"/>
</dbReference>
<evidence type="ECO:0000256" key="6">
    <source>
        <dbReference type="SAM" id="Phobius"/>
    </source>
</evidence>
<feature type="region of interest" description="Disordered" evidence="5">
    <location>
        <begin position="471"/>
        <end position="546"/>
    </location>
</feature>
<feature type="transmembrane region" description="Helical" evidence="6">
    <location>
        <begin position="307"/>
        <end position="326"/>
    </location>
</feature>
<gene>
    <name evidence="8" type="ORF">ACFOWM_06695</name>
</gene>
<evidence type="ECO:0000313" key="9">
    <source>
        <dbReference type="Proteomes" id="UP001595907"/>
    </source>
</evidence>
<dbReference type="Pfam" id="PF13432">
    <property type="entry name" value="TPR_16"/>
    <property type="match status" value="1"/>
</dbReference>
<feature type="transmembrane region" description="Helical" evidence="6">
    <location>
        <begin position="60"/>
        <end position="77"/>
    </location>
</feature>
<keyword evidence="2 6" id="KW-0812">Transmembrane</keyword>
<keyword evidence="3 6" id="KW-1133">Transmembrane helix</keyword>
<dbReference type="InterPro" id="IPR011990">
    <property type="entry name" value="TPR-like_helical_dom_sf"/>
</dbReference>
<evidence type="ECO:0000256" key="5">
    <source>
        <dbReference type="SAM" id="MobiDB-lite"/>
    </source>
</evidence>
<dbReference type="PANTHER" id="PTHR22550:SF5">
    <property type="entry name" value="LEUCINE ZIPPER PROTEIN 4"/>
    <property type="match status" value="1"/>
</dbReference>
<dbReference type="RefSeq" id="WP_379708091.1">
    <property type="nucleotide sequence ID" value="NZ_JBHSCZ010000001.1"/>
</dbReference>
<keyword evidence="4 6" id="KW-0472">Membrane</keyword>
<dbReference type="EMBL" id="JBHSCZ010000001">
    <property type="protein sequence ID" value="MFC4262557.1"/>
    <property type="molecule type" value="Genomic_DNA"/>
</dbReference>
<evidence type="ECO:0000256" key="3">
    <source>
        <dbReference type="ARBA" id="ARBA00022989"/>
    </source>
</evidence>
<dbReference type="Gene3D" id="3.40.50.410">
    <property type="entry name" value="von Willebrand factor, type A domain"/>
    <property type="match status" value="1"/>
</dbReference>
<sequence>MTTQFQYIYLLWLLLLLPLVAAIYFYAKHKKQQTFKKLGDAALVNELTAHYNTTSFFKKFLLVWLALALLIVSIANLRSPSGAQQVNRNGIDVMIALDVSKSMLAQDVKPNRLDRAKQLLSKLIDQLSNDRIGIVVFAGKAYLQMPLTADHAATKMYLSAATPETIPTQGTVIGDALKMCYASFNSKEKKYKAVILITDGEDHDENAVSIAEQMSNEGVVINTVGIGSPDGAPIFDPTTNDNKKDNEGNIVITKLNEVALADIAKKGNGNYTFFTNTDAAVSSIYNQLATLDTKAVKDESLINYKSWFQYLLGIALILLIIEMMVSELKSKKQMTFKPLLLLVFMSSHFITIAQAPVEAIKKGNDAYKTNDFATAINQYNIATQKDDKNAIAQFNLGNALYKSDKKEDALNAYDKASSYLTKPVEKSNALYNKGVVLQNDKKLEDCIRVYKTALFAYPNNVDARHNLQLALKKQKEQQQQQEKDKKDQQNKDNKNNKDNQPQQQKSNLSQKDAEQKLQALQQKEKELQDKLHKVNVAAPNKPEKDW</sequence>
<dbReference type="Pfam" id="PF13519">
    <property type="entry name" value="VWA_2"/>
    <property type="match status" value="1"/>
</dbReference>
<accession>A0ABV8QQJ3</accession>
<keyword evidence="1" id="KW-1003">Cell membrane</keyword>
<dbReference type="SUPFAM" id="SSF48452">
    <property type="entry name" value="TPR-like"/>
    <property type="match status" value="1"/>
</dbReference>
<feature type="domain" description="VWFA" evidence="7">
    <location>
        <begin position="92"/>
        <end position="288"/>
    </location>
</feature>
<dbReference type="InterPro" id="IPR002035">
    <property type="entry name" value="VWF_A"/>
</dbReference>
<dbReference type="InterPro" id="IPR019734">
    <property type="entry name" value="TPR_rpt"/>
</dbReference>
<dbReference type="Proteomes" id="UP001595907">
    <property type="component" value="Unassembled WGS sequence"/>
</dbReference>
<organism evidence="8 9">
    <name type="scientific">Ferruginibacter yonginensis</name>
    <dbReference type="NCBI Taxonomy" id="1310416"/>
    <lineage>
        <taxon>Bacteria</taxon>
        <taxon>Pseudomonadati</taxon>
        <taxon>Bacteroidota</taxon>
        <taxon>Chitinophagia</taxon>
        <taxon>Chitinophagales</taxon>
        <taxon>Chitinophagaceae</taxon>
        <taxon>Ferruginibacter</taxon>
    </lineage>
</organism>
<proteinExistence type="predicted"/>
<dbReference type="SMART" id="SM00327">
    <property type="entry name" value="VWA"/>
    <property type="match status" value="1"/>
</dbReference>
<feature type="transmembrane region" description="Helical" evidence="6">
    <location>
        <begin position="6"/>
        <end position="27"/>
    </location>
</feature>
<evidence type="ECO:0000256" key="1">
    <source>
        <dbReference type="ARBA" id="ARBA00022475"/>
    </source>
</evidence>
<reference evidence="9" key="1">
    <citation type="journal article" date="2019" name="Int. J. Syst. Evol. Microbiol.">
        <title>The Global Catalogue of Microorganisms (GCM) 10K type strain sequencing project: providing services to taxonomists for standard genome sequencing and annotation.</title>
        <authorList>
            <consortium name="The Broad Institute Genomics Platform"/>
            <consortium name="The Broad Institute Genome Sequencing Center for Infectious Disease"/>
            <person name="Wu L."/>
            <person name="Ma J."/>
        </authorList>
    </citation>
    <scope>NUCLEOTIDE SEQUENCE [LARGE SCALE GENOMIC DNA]</scope>
    <source>
        <strain evidence="9">CECT 8289</strain>
    </source>
</reference>
<name>A0ABV8QQJ3_9BACT</name>
<feature type="compositionally biased region" description="Basic and acidic residues" evidence="5">
    <location>
        <begin position="522"/>
        <end position="532"/>
    </location>
</feature>
<evidence type="ECO:0000256" key="2">
    <source>
        <dbReference type="ARBA" id="ARBA00022692"/>
    </source>
</evidence>
<feature type="compositionally biased region" description="Basic and acidic residues" evidence="5">
    <location>
        <begin position="473"/>
        <end position="497"/>
    </location>
</feature>
<evidence type="ECO:0000256" key="4">
    <source>
        <dbReference type="ARBA" id="ARBA00023136"/>
    </source>
</evidence>
<evidence type="ECO:0000313" key="8">
    <source>
        <dbReference type="EMBL" id="MFC4262557.1"/>
    </source>
</evidence>
<feature type="transmembrane region" description="Helical" evidence="6">
    <location>
        <begin position="338"/>
        <end position="357"/>
    </location>
</feature>
<keyword evidence="9" id="KW-1185">Reference proteome</keyword>
<evidence type="ECO:0000259" key="7">
    <source>
        <dbReference type="PROSITE" id="PS50234"/>
    </source>
</evidence>
<dbReference type="SUPFAM" id="SSF53300">
    <property type="entry name" value="vWA-like"/>
    <property type="match status" value="1"/>
</dbReference>